<name>A0A7C3WNM3_9BACT</name>
<dbReference type="GO" id="GO:0016491">
    <property type="term" value="F:oxidoreductase activity"/>
    <property type="evidence" value="ECO:0007669"/>
    <property type="project" value="UniProtKB-KW"/>
</dbReference>
<dbReference type="PANTHER" id="PTHR43673">
    <property type="entry name" value="NAD(P)H NITROREDUCTASE YDGI-RELATED"/>
    <property type="match status" value="1"/>
</dbReference>
<evidence type="ECO:0000313" key="4">
    <source>
        <dbReference type="EMBL" id="HGB30688.1"/>
    </source>
</evidence>
<dbReference type="InterPro" id="IPR029479">
    <property type="entry name" value="Nitroreductase"/>
</dbReference>
<proteinExistence type="inferred from homology"/>
<protein>
    <submittedName>
        <fullName evidence="4">Nitroreductase family protein</fullName>
    </submittedName>
</protein>
<dbReference type="PANTHER" id="PTHR43673:SF10">
    <property type="entry name" value="NADH DEHYDROGENASE_NAD(P)H NITROREDUCTASE XCC3605-RELATED"/>
    <property type="match status" value="1"/>
</dbReference>
<comment type="similarity">
    <text evidence="1">Belongs to the nitroreductase family.</text>
</comment>
<gene>
    <name evidence="4" type="ORF">ENV35_02270</name>
</gene>
<sequence length="222" mass="26102">MEILRNQDFDKMLMGLIRERRSVRIFSGKKIPREDILSIIEAGIWAPTGCNNQELRFLIIDKDEQLNEILTFKPFLKGASTVVLVFCDMSLPASREIYLRNKWERHLPYIDTGLALENMVLYAKSRGIDSCIVNFSEFHMRHRRENSLIKKIINKILLKLNMHTLLKDNFEFYLRNILKVPKHYRIMCGVALGYAKVYPNVNVEKHGGRKVMREDVHYYLIG</sequence>
<dbReference type="Pfam" id="PF00881">
    <property type="entry name" value="Nitroreductase"/>
    <property type="match status" value="2"/>
</dbReference>
<feature type="domain" description="Nitroreductase" evidence="3">
    <location>
        <begin position="17"/>
        <end position="67"/>
    </location>
</feature>
<evidence type="ECO:0000259" key="3">
    <source>
        <dbReference type="Pfam" id="PF00881"/>
    </source>
</evidence>
<evidence type="ECO:0000256" key="2">
    <source>
        <dbReference type="ARBA" id="ARBA00023002"/>
    </source>
</evidence>
<dbReference type="SUPFAM" id="SSF55469">
    <property type="entry name" value="FMN-dependent nitroreductase-like"/>
    <property type="match status" value="1"/>
</dbReference>
<dbReference type="EMBL" id="DTGA01000051">
    <property type="protein sequence ID" value="HGB30688.1"/>
    <property type="molecule type" value="Genomic_DNA"/>
</dbReference>
<dbReference type="CDD" id="cd02062">
    <property type="entry name" value="Nitro_FMN_reductase"/>
    <property type="match status" value="1"/>
</dbReference>
<dbReference type="InterPro" id="IPR000415">
    <property type="entry name" value="Nitroreductase-like"/>
</dbReference>
<dbReference type="AlphaFoldDB" id="A0A7C3WNM3"/>
<accession>A0A7C3WNM3</accession>
<dbReference type="Gene3D" id="3.40.109.10">
    <property type="entry name" value="NADH Oxidase"/>
    <property type="match status" value="1"/>
</dbReference>
<evidence type="ECO:0000256" key="1">
    <source>
        <dbReference type="ARBA" id="ARBA00007118"/>
    </source>
</evidence>
<feature type="domain" description="Nitroreductase" evidence="3">
    <location>
        <begin position="73"/>
        <end position="194"/>
    </location>
</feature>
<keyword evidence="2" id="KW-0560">Oxidoreductase</keyword>
<comment type="caution">
    <text evidence="4">The sequence shown here is derived from an EMBL/GenBank/DDBJ whole genome shotgun (WGS) entry which is preliminary data.</text>
</comment>
<organism evidence="4">
    <name type="scientific">Dictyoglomus turgidum</name>
    <dbReference type="NCBI Taxonomy" id="513050"/>
    <lineage>
        <taxon>Bacteria</taxon>
        <taxon>Pseudomonadati</taxon>
        <taxon>Dictyoglomota</taxon>
        <taxon>Dictyoglomia</taxon>
        <taxon>Dictyoglomales</taxon>
        <taxon>Dictyoglomaceae</taxon>
        <taxon>Dictyoglomus</taxon>
    </lineage>
</organism>
<reference evidence="4" key="1">
    <citation type="journal article" date="2020" name="mSystems">
        <title>Genome- and Community-Level Interaction Insights into Carbon Utilization and Element Cycling Functions of Hydrothermarchaeota in Hydrothermal Sediment.</title>
        <authorList>
            <person name="Zhou Z."/>
            <person name="Liu Y."/>
            <person name="Xu W."/>
            <person name="Pan J."/>
            <person name="Luo Z.H."/>
            <person name="Li M."/>
        </authorList>
    </citation>
    <scope>NUCLEOTIDE SEQUENCE [LARGE SCALE GENOMIC DNA]</scope>
    <source>
        <strain evidence="4">SpSt-751</strain>
    </source>
</reference>